<proteinExistence type="predicted"/>
<evidence type="ECO:0000256" key="1">
    <source>
        <dbReference type="SAM" id="SignalP"/>
    </source>
</evidence>
<dbReference type="OrthoDB" id="6515318at2759"/>
<evidence type="ECO:0000313" key="2">
    <source>
        <dbReference type="EMBL" id="GBN70191.1"/>
    </source>
</evidence>
<sequence length="209" mass="23951">MPESRRENTPFAILLSLSVFLFPLSTAKQDLKQRALAKWQTRWDGGINGRSTYEVIKKVGLRNPHWPRQLIRFITGHGPFPAYLFRFGKHPYNCCACGVPGMPLHYATKCRLTLSHHLRCPADQHIEAWMKRITNHRLLTNKIIDLLNFITSEADLLKSELRNSLHCSSHHKTHVFHHTLLLLSLGTFHTRDRSSVSVSQGPTTCSPRV</sequence>
<organism evidence="2 3">
    <name type="scientific">Araneus ventricosus</name>
    <name type="common">Orbweaver spider</name>
    <name type="synonym">Epeira ventricosa</name>
    <dbReference type="NCBI Taxonomy" id="182803"/>
    <lineage>
        <taxon>Eukaryota</taxon>
        <taxon>Metazoa</taxon>
        <taxon>Ecdysozoa</taxon>
        <taxon>Arthropoda</taxon>
        <taxon>Chelicerata</taxon>
        <taxon>Arachnida</taxon>
        <taxon>Araneae</taxon>
        <taxon>Araneomorphae</taxon>
        <taxon>Entelegynae</taxon>
        <taxon>Araneoidea</taxon>
        <taxon>Araneidae</taxon>
        <taxon>Araneus</taxon>
    </lineage>
</organism>
<dbReference type="EMBL" id="BGPR01225015">
    <property type="protein sequence ID" value="GBN70191.1"/>
    <property type="molecule type" value="Genomic_DNA"/>
</dbReference>
<comment type="caution">
    <text evidence="2">The sequence shown here is derived from an EMBL/GenBank/DDBJ whole genome shotgun (WGS) entry which is preliminary data.</text>
</comment>
<keyword evidence="3" id="KW-1185">Reference proteome</keyword>
<dbReference type="Proteomes" id="UP000499080">
    <property type="component" value="Unassembled WGS sequence"/>
</dbReference>
<reference evidence="2 3" key="1">
    <citation type="journal article" date="2019" name="Sci. Rep.">
        <title>Orb-weaving spider Araneus ventricosus genome elucidates the spidroin gene catalogue.</title>
        <authorList>
            <person name="Kono N."/>
            <person name="Nakamura H."/>
            <person name="Ohtoshi R."/>
            <person name="Moran D.A.P."/>
            <person name="Shinohara A."/>
            <person name="Yoshida Y."/>
            <person name="Fujiwara M."/>
            <person name="Mori M."/>
            <person name="Tomita M."/>
            <person name="Arakawa K."/>
        </authorList>
    </citation>
    <scope>NUCLEOTIDE SEQUENCE [LARGE SCALE GENOMIC DNA]</scope>
</reference>
<dbReference type="AlphaFoldDB" id="A0A4Y2R3N1"/>
<accession>A0A4Y2R3N1</accession>
<keyword evidence="1" id="KW-0732">Signal</keyword>
<feature type="chain" id="PRO_5021442635" evidence="1">
    <location>
        <begin position="28"/>
        <end position="209"/>
    </location>
</feature>
<feature type="signal peptide" evidence="1">
    <location>
        <begin position="1"/>
        <end position="27"/>
    </location>
</feature>
<protein>
    <submittedName>
        <fullName evidence="2">Uncharacterized protein</fullName>
    </submittedName>
</protein>
<name>A0A4Y2R3N1_ARAVE</name>
<evidence type="ECO:0000313" key="3">
    <source>
        <dbReference type="Proteomes" id="UP000499080"/>
    </source>
</evidence>
<gene>
    <name evidence="2" type="ORF">AVEN_132466_1</name>
</gene>